<organism evidence="2 3">
    <name type="scientific">Candidatus Woesebacteria bacterium RIFCSPHIGHO2_02_FULL_39_13</name>
    <dbReference type="NCBI Taxonomy" id="1802505"/>
    <lineage>
        <taxon>Bacteria</taxon>
        <taxon>Candidatus Woeseibacteriota</taxon>
    </lineage>
</organism>
<dbReference type="AlphaFoldDB" id="A0A1F7Z3D9"/>
<proteinExistence type="predicted"/>
<evidence type="ECO:0000313" key="2">
    <source>
        <dbReference type="EMBL" id="OGM34011.1"/>
    </source>
</evidence>
<sequence>MFQVLSKDRNLKSGQVLLSILISIAVFAILTRAIFTLVASSFDLVNFNRSRITARHLAQEKIELARNLPYDQIGTVGGIPNGILAEEENIQRNGLNFLVKTSIIFVDDDFDLTAPNDTDPEDYKRMRVEVSWEGLAASRKNPIVLITDITSQQASGSTTGGTLVILVFNANGKAVSQAEVTITAPSLTPPVNVTQTTGNDGKVTLPGAEPCNSCYQITVTKSGFSTDRTYSTSEVTNPIKPHASLLDGEVTQVSFQIDLVGIINIASVDSRENNFAVKGSVPFRLRGNKIIGTNTLGQYVYKLDTNYTTDSGGNFNLPNAEWDTYQVIMPTATSWDISGTEPLLPVSLIPGGTIDLTFAVEPHTSHSLLTIIREPSQSLIASASARLYDGVGFDQTLVSGESGNPDFGQAFFSNLGETTYQIEATASGYLNFNGNFDVTGYTVGEVVLTPE</sequence>
<feature type="transmembrane region" description="Helical" evidence="1">
    <location>
        <begin position="16"/>
        <end position="42"/>
    </location>
</feature>
<dbReference type="STRING" id="1802505.A3D01_03710"/>
<name>A0A1F7Z3D9_9BACT</name>
<protein>
    <submittedName>
        <fullName evidence="2">Uncharacterized protein</fullName>
    </submittedName>
</protein>
<reference evidence="2 3" key="1">
    <citation type="journal article" date="2016" name="Nat. Commun.">
        <title>Thousands of microbial genomes shed light on interconnected biogeochemical processes in an aquifer system.</title>
        <authorList>
            <person name="Anantharaman K."/>
            <person name="Brown C.T."/>
            <person name="Hug L.A."/>
            <person name="Sharon I."/>
            <person name="Castelle C.J."/>
            <person name="Probst A.J."/>
            <person name="Thomas B.C."/>
            <person name="Singh A."/>
            <person name="Wilkins M.J."/>
            <person name="Karaoz U."/>
            <person name="Brodie E.L."/>
            <person name="Williams K.H."/>
            <person name="Hubbard S.S."/>
            <person name="Banfield J.F."/>
        </authorList>
    </citation>
    <scope>NUCLEOTIDE SEQUENCE [LARGE SCALE GENOMIC DNA]</scope>
</reference>
<dbReference type="Proteomes" id="UP000177169">
    <property type="component" value="Unassembled WGS sequence"/>
</dbReference>
<gene>
    <name evidence="2" type="ORF">A3D01_03710</name>
</gene>
<keyword evidence="1" id="KW-1133">Transmembrane helix</keyword>
<evidence type="ECO:0000256" key="1">
    <source>
        <dbReference type="SAM" id="Phobius"/>
    </source>
</evidence>
<dbReference type="EMBL" id="MGGR01000010">
    <property type="protein sequence ID" value="OGM34011.1"/>
    <property type="molecule type" value="Genomic_DNA"/>
</dbReference>
<accession>A0A1F7Z3D9</accession>
<keyword evidence="1" id="KW-0472">Membrane</keyword>
<comment type="caution">
    <text evidence="2">The sequence shown here is derived from an EMBL/GenBank/DDBJ whole genome shotgun (WGS) entry which is preliminary data.</text>
</comment>
<evidence type="ECO:0000313" key="3">
    <source>
        <dbReference type="Proteomes" id="UP000177169"/>
    </source>
</evidence>
<keyword evidence="1" id="KW-0812">Transmembrane</keyword>